<dbReference type="PANTHER" id="PTHR33103:SF110">
    <property type="entry name" value="DUF674 FAMILY PROTEIN"/>
    <property type="match status" value="1"/>
</dbReference>
<evidence type="ECO:0000313" key="2">
    <source>
        <dbReference type="EMBL" id="OTG18168.1"/>
    </source>
</evidence>
<dbReference type="Proteomes" id="UP000215914">
    <property type="component" value="Chromosome 8"/>
</dbReference>
<proteinExistence type="predicted"/>
<dbReference type="EMBL" id="CM007897">
    <property type="protein sequence ID" value="OTG18168.1"/>
    <property type="molecule type" value="Genomic_DNA"/>
</dbReference>
<accession>A0A251U492</accession>
<dbReference type="OrthoDB" id="2014278at2759"/>
<sequence>MASPKMSLKLLVDKRGPRVLFAEVPKEFVDFLFHLFSLPLGTLIELIGSNQMVGCLGKLKDSVESFNGNYLQPGIKKNDIFHPKTVFNGDTFLLSYDHASSHDQSGASKAVYRCANAATNASYYCDYCCRDNGCKLNVTLHANSMCPECSCSMNVPMTLVMPKEVLETKEPVKKKNAGYVKEVVTYMVMDDLVVKPMSTISSITLINNFGVKDLSQLEEKMVSFGKDEGLKLLMASLKTDKVLTTIFMP</sequence>
<dbReference type="Pfam" id="PF05056">
    <property type="entry name" value="DUF674"/>
    <property type="match status" value="1"/>
</dbReference>
<dbReference type="AlphaFoldDB" id="A0A251U492"/>
<name>A0A251U492_HELAN</name>
<evidence type="ECO:0000313" key="3">
    <source>
        <dbReference type="Proteomes" id="UP000215914"/>
    </source>
</evidence>
<gene>
    <name evidence="2" type="ORF">HannXRQ_Chr08g0220151</name>
    <name evidence="1" type="ORF">HanXRQr2_Chr08g0332191</name>
</gene>
<reference evidence="1" key="3">
    <citation type="submission" date="2020-06" db="EMBL/GenBank/DDBJ databases">
        <title>Helianthus annuus Genome sequencing and assembly Release 2.</title>
        <authorList>
            <person name="Gouzy J."/>
            <person name="Langlade N."/>
            <person name="Munos S."/>
        </authorList>
    </citation>
    <scope>NUCLEOTIDE SEQUENCE</scope>
    <source>
        <tissue evidence="1">Leaves</tissue>
    </source>
</reference>
<dbReference type="OMA" id="HAANDYF"/>
<evidence type="ECO:0008006" key="4">
    <source>
        <dbReference type="Google" id="ProtNLM"/>
    </source>
</evidence>
<reference evidence="2" key="2">
    <citation type="submission" date="2017-02" db="EMBL/GenBank/DDBJ databases">
        <title>Sunflower complete genome.</title>
        <authorList>
            <person name="Langlade N."/>
            <person name="Munos S."/>
        </authorList>
    </citation>
    <scope>NUCLEOTIDE SEQUENCE [LARGE SCALE GENOMIC DNA]</scope>
    <source>
        <tissue evidence="2">Leaves</tissue>
    </source>
</reference>
<dbReference type="PANTHER" id="PTHR33103">
    <property type="entry name" value="OS01G0153900 PROTEIN"/>
    <property type="match status" value="1"/>
</dbReference>
<dbReference type="InParanoid" id="A0A251U492"/>
<dbReference type="EMBL" id="MNCJ02000323">
    <property type="protein sequence ID" value="KAF5794799.1"/>
    <property type="molecule type" value="Genomic_DNA"/>
</dbReference>
<evidence type="ECO:0000313" key="1">
    <source>
        <dbReference type="EMBL" id="KAF5794799.1"/>
    </source>
</evidence>
<organism evidence="2 3">
    <name type="scientific">Helianthus annuus</name>
    <name type="common">Common sunflower</name>
    <dbReference type="NCBI Taxonomy" id="4232"/>
    <lineage>
        <taxon>Eukaryota</taxon>
        <taxon>Viridiplantae</taxon>
        <taxon>Streptophyta</taxon>
        <taxon>Embryophyta</taxon>
        <taxon>Tracheophyta</taxon>
        <taxon>Spermatophyta</taxon>
        <taxon>Magnoliopsida</taxon>
        <taxon>eudicotyledons</taxon>
        <taxon>Gunneridae</taxon>
        <taxon>Pentapetalae</taxon>
        <taxon>asterids</taxon>
        <taxon>campanulids</taxon>
        <taxon>Asterales</taxon>
        <taxon>Asteraceae</taxon>
        <taxon>Asteroideae</taxon>
        <taxon>Heliantheae alliance</taxon>
        <taxon>Heliantheae</taxon>
        <taxon>Helianthus</taxon>
    </lineage>
</organism>
<dbReference type="Gramene" id="mRNA:HanXRQr2_Chr08g0332191">
    <property type="protein sequence ID" value="mRNA:HanXRQr2_Chr08g0332191"/>
    <property type="gene ID" value="HanXRQr2_Chr08g0332191"/>
</dbReference>
<keyword evidence="3" id="KW-1185">Reference proteome</keyword>
<reference evidence="1 3" key="1">
    <citation type="journal article" date="2017" name="Nature">
        <title>The sunflower genome provides insights into oil metabolism, flowering and Asterid evolution.</title>
        <authorList>
            <person name="Badouin H."/>
            <person name="Gouzy J."/>
            <person name="Grassa C.J."/>
            <person name="Murat F."/>
            <person name="Staton S.E."/>
            <person name="Cottret L."/>
            <person name="Lelandais-Briere C."/>
            <person name="Owens G.L."/>
            <person name="Carrere S."/>
            <person name="Mayjonade B."/>
            <person name="Legrand L."/>
            <person name="Gill N."/>
            <person name="Kane N.C."/>
            <person name="Bowers J.E."/>
            <person name="Hubner S."/>
            <person name="Bellec A."/>
            <person name="Berard A."/>
            <person name="Berges H."/>
            <person name="Blanchet N."/>
            <person name="Boniface M.C."/>
            <person name="Brunel D."/>
            <person name="Catrice O."/>
            <person name="Chaidir N."/>
            <person name="Claudel C."/>
            <person name="Donnadieu C."/>
            <person name="Faraut T."/>
            <person name="Fievet G."/>
            <person name="Helmstetter N."/>
            <person name="King M."/>
            <person name="Knapp S.J."/>
            <person name="Lai Z."/>
            <person name="Le Paslier M.C."/>
            <person name="Lippi Y."/>
            <person name="Lorenzon L."/>
            <person name="Mandel J.R."/>
            <person name="Marage G."/>
            <person name="Marchand G."/>
            <person name="Marquand E."/>
            <person name="Bret-Mestries E."/>
            <person name="Morien E."/>
            <person name="Nambeesan S."/>
            <person name="Nguyen T."/>
            <person name="Pegot-Espagnet P."/>
            <person name="Pouilly N."/>
            <person name="Raftis F."/>
            <person name="Sallet E."/>
            <person name="Schiex T."/>
            <person name="Thomas J."/>
            <person name="Vandecasteele C."/>
            <person name="Vares D."/>
            <person name="Vear F."/>
            <person name="Vautrin S."/>
            <person name="Crespi M."/>
            <person name="Mangin B."/>
            <person name="Burke J.M."/>
            <person name="Salse J."/>
            <person name="Munos S."/>
            <person name="Vincourt P."/>
            <person name="Rieseberg L.H."/>
            <person name="Langlade N.B."/>
        </authorList>
    </citation>
    <scope>NUCLEOTIDE SEQUENCE [LARGE SCALE GENOMIC DNA]</scope>
    <source>
        <strain evidence="3">cv. SF193</strain>
        <tissue evidence="1">Leaves</tissue>
    </source>
</reference>
<dbReference type="InterPro" id="IPR007750">
    <property type="entry name" value="DUF674"/>
</dbReference>
<protein>
    <recommendedName>
        <fullName evidence="4">DUF674 domain-containing protein</fullName>
    </recommendedName>
</protein>